<dbReference type="CDD" id="cd18086">
    <property type="entry name" value="HsC9orf114-like"/>
    <property type="match status" value="1"/>
</dbReference>
<dbReference type="EMBL" id="HBFR01001541">
    <property type="protein sequence ID" value="CAD8873796.1"/>
    <property type="molecule type" value="Transcribed_RNA"/>
</dbReference>
<organism evidence="3">
    <name type="scientific">Corethron hystrix</name>
    <dbReference type="NCBI Taxonomy" id="216773"/>
    <lineage>
        <taxon>Eukaryota</taxon>
        <taxon>Sar</taxon>
        <taxon>Stramenopiles</taxon>
        <taxon>Ochrophyta</taxon>
        <taxon>Bacillariophyta</taxon>
        <taxon>Coscinodiscophyceae</taxon>
        <taxon>Corethrophycidae</taxon>
        <taxon>Corethrales</taxon>
        <taxon>Corethraceae</taxon>
        <taxon>Corethron</taxon>
    </lineage>
</organism>
<accession>A0A7S1B499</accession>
<gene>
    <name evidence="3" type="ORF">CHYS00102_LOCUS957</name>
</gene>
<evidence type="ECO:0000256" key="2">
    <source>
        <dbReference type="SAM" id="MobiDB-lite"/>
    </source>
</evidence>
<name>A0A7S1B499_9STRA</name>
<protein>
    <recommendedName>
        <fullName evidence="4">DUF171-domain-containing protein</fullName>
    </recommendedName>
</protein>
<dbReference type="InterPro" id="IPR003750">
    <property type="entry name" value="Put_MeTrfase-C9orf114-like"/>
</dbReference>
<proteinExistence type="inferred from homology"/>
<dbReference type="PANTHER" id="PTHR12150:SF13">
    <property type="entry name" value="METHYLTRANSFERASE C9ORF114-RELATED"/>
    <property type="match status" value="1"/>
</dbReference>
<feature type="compositionally biased region" description="Acidic residues" evidence="2">
    <location>
        <begin position="356"/>
        <end position="367"/>
    </location>
</feature>
<reference evidence="3" key="1">
    <citation type="submission" date="2021-01" db="EMBL/GenBank/DDBJ databases">
        <authorList>
            <person name="Corre E."/>
            <person name="Pelletier E."/>
            <person name="Niang G."/>
            <person name="Scheremetjew M."/>
            <person name="Finn R."/>
            <person name="Kale V."/>
            <person name="Holt S."/>
            <person name="Cochrane G."/>
            <person name="Meng A."/>
            <person name="Brown T."/>
            <person name="Cohen L."/>
        </authorList>
    </citation>
    <scope>NUCLEOTIDE SEQUENCE</scope>
    <source>
        <strain evidence="3">308</strain>
    </source>
</reference>
<dbReference type="Pfam" id="PF02598">
    <property type="entry name" value="Methyltrn_RNA_3"/>
    <property type="match status" value="1"/>
</dbReference>
<dbReference type="InterPro" id="IPR029028">
    <property type="entry name" value="Alpha/beta_knot_MTases"/>
</dbReference>
<dbReference type="InterPro" id="IPR029026">
    <property type="entry name" value="tRNA_m1G_MTases_N"/>
</dbReference>
<evidence type="ECO:0000313" key="3">
    <source>
        <dbReference type="EMBL" id="CAD8873796.1"/>
    </source>
</evidence>
<feature type="compositionally biased region" description="Acidic residues" evidence="2">
    <location>
        <begin position="379"/>
        <end position="392"/>
    </location>
</feature>
<evidence type="ECO:0000256" key="1">
    <source>
        <dbReference type="ARBA" id="ARBA00009841"/>
    </source>
</evidence>
<evidence type="ECO:0008006" key="4">
    <source>
        <dbReference type="Google" id="ProtNLM"/>
    </source>
</evidence>
<feature type="region of interest" description="Disordered" evidence="2">
    <location>
        <begin position="349"/>
        <end position="398"/>
    </location>
</feature>
<sequence>MTTIPPPPTGPRRHTLSIALPASVLAGLPTLEQRTLLGNRIARAACVYHVDEVVVYDDGLLSAGNAAGAKRYMDEMISFLQYSECPQYLRKTFFPLQNKNGTLAKAAWCHPVDAPHHCREGERSLFREGAVTEKTARRNGKQVSMAHCGIRGCLVTLDRLLEKDVRVTVRIEDAEYDKVWGREDVPSGPKRGRGASSIAGAAVAPSAPRDYDGRYWGYEVRRAESFPEAMAGCPYGESYDLTIGTSERGTSSVDAKEGFGLPSFRNCLLVFGGQAGIEEVVDAIETSDDGQGNNDDGGWREKMAACPGTECGKLFDMWTNICPWQGSRTIRTEEAVLIALARFRPYIASNLPNDKDESESEKDDEEVNITLGDFGSDVPSDESSSDDDDDGSDSEKSP</sequence>
<comment type="similarity">
    <text evidence="1">Belongs to the class IV-like SAM-binding methyltransferase superfamily.</text>
</comment>
<dbReference type="Gene3D" id="3.40.1280.10">
    <property type="match status" value="2"/>
</dbReference>
<dbReference type="AlphaFoldDB" id="A0A7S1B499"/>
<dbReference type="PANTHER" id="PTHR12150">
    <property type="entry name" value="CLASS IV SAM-BINDING METHYLTRANSFERASE-RELATED"/>
    <property type="match status" value="1"/>
</dbReference>
<dbReference type="SUPFAM" id="SSF75217">
    <property type="entry name" value="alpha/beta knot"/>
    <property type="match status" value="2"/>
</dbReference>